<organism evidence="14 17">
    <name type="scientific">Eisenbergiella tayi</name>
    <dbReference type="NCBI Taxonomy" id="1432052"/>
    <lineage>
        <taxon>Bacteria</taxon>
        <taxon>Bacillati</taxon>
        <taxon>Bacillota</taxon>
        <taxon>Clostridia</taxon>
        <taxon>Lachnospirales</taxon>
        <taxon>Lachnospiraceae</taxon>
        <taxon>Eisenbergiella</taxon>
    </lineage>
</organism>
<dbReference type="InterPro" id="IPR054480">
    <property type="entry name" value="AHAS_small-like_ACT"/>
</dbReference>
<reference evidence="14 17" key="1">
    <citation type="submission" date="2016-07" db="EMBL/GenBank/DDBJ databases">
        <title>Characterization of isolates of Eisenbergiella tayi derived from blood cultures, using whole genome sequencing.</title>
        <authorList>
            <person name="Burdz T."/>
            <person name="Wiebe D."/>
            <person name="Huynh C."/>
            <person name="Bernard K."/>
        </authorList>
    </citation>
    <scope>NUCLEOTIDE SEQUENCE [LARGE SCALE GENOMIC DNA]</scope>
    <source>
        <strain evidence="14 17">NML 110608</strain>
    </source>
</reference>
<dbReference type="Pfam" id="PF03315">
    <property type="entry name" value="SDH_beta"/>
    <property type="match status" value="1"/>
</dbReference>
<evidence type="ECO:0000313" key="14">
    <source>
        <dbReference type="EMBL" id="ODM07598.1"/>
    </source>
</evidence>
<reference evidence="16 18" key="3">
    <citation type="submission" date="2016-08" db="EMBL/GenBank/DDBJ databases">
        <authorList>
            <person name="Seilhamer J.J."/>
        </authorList>
    </citation>
    <scope>NUCLEOTIDE SEQUENCE [LARGE SCALE GENOMIC DNA]</scope>
    <source>
        <strain evidence="16 18">NML150140-1</strain>
    </source>
</reference>
<evidence type="ECO:0000313" key="19">
    <source>
        <dbReference type="Proteomes" id="UP000094869"/>
    </source>
</evidence>
<keyword evidence="9 11" id="KW-0456">Lyase</keyword>
<keyword evidence="6 11" id="KW-0479">Metal-binding</keyword>
<dbReference type="NCBIfam" id="TIGR00719">
    <property type="entry name" value="sda_beta"/>
    <property type="match status" value="1"/>
</dbReference>
<dbReference type="UniPathway" id="UPA00138"/>
<dbReference type="PIRSF" id="PIRSF036692">
    <property type="entry name" value="SDH_B"/>
    <property type="match status" value="1"/>
</dbReference>
<gene>
    <name evidence="14" type="primary">sdhB</name>
    <name evidence="16" type="ORF">BEI59_17450</name>
    <name evidence="14" type="ORF">BEI61_03488</name>
    <name evidence="15" type="ORF">BEI63_24825</name>
</gene>
<evidence type="ECO:0000256" key="4">
    <source>
        <dbReference type="ARBA" id="ARBA00022432"/>
    </source>
</evidence>
<reference evidence="15 19" key="2">
    <citation type="submission" date="2016-08" db="EMBL/GenBank/DDBJ databases">
        <title>Characterization of Isolates of Eisenbergiella tayi Derived from Blood Cultures, Using Whole Genome Sequencing.</title>
        <authorList>
            <person name="Bernier A.-M."/>
            <person name="Burdz T."/>
            <person name="Wiebe D."/>
            <person name="Bernard K."/>
        </authorList>
    </citation>
    <scope>NUCLEOTIDE SEQUENCE [LARGE SCALE GENOMIC DNA]</scope>
    <source>
        <strain evidence="15 19">NML120146</strain>
    </source>
</reference>
<dbReference type="SUPFAM" id="SSF143548">
    <property type="entry name" value="Serine metabolism enzymes domain"/>
    <property type="match status" value="1"/>
</dbReference>
<accession>A0A1E3AFS4</accession>
<keyword evidence="5 11" id="KW-0004">4Fe-4S</keyword>
<dbReference type="EMBL" id="MCGH01000002">
    <property type="protein sequence ID" value="ODM07598.1"/>
    <property type="molecule type" value="Genomic_DNA"/>
</dbReference>
<dbReference type="Pfam" id="PF22629">
    <property type="entry name" value="ACT_AHAS_ss"/>
    <property type="match status" value="1"/>
</dbReference>
<dbReference type="Proteomes" id="UP000094869">
    <property type="component" value="Unassembled WGS sequence"/>
</dbReference>
<dbReference type="InterPro" id="IPR045865">
    <property type="entry name" value="ACT-like_dom_sf"/>
</dbReference>
<dbReference type="InterPro" id="IPR004643">
    <property type="entry name" value="Fe-S_L-Ser_bsu"/>
</dbReference>
<evidence type="ECO:0000313" key="15">
    <source>
        <dbReference type="EMBL" id="ODR48328.1"/>
    </source>
</evidence>
<evidence type="ECO:0000256" key="12">
    <source>
        <dbReference type="RuleBase" id="RU366059"/>
    </source>
</evidence>
<dbReference type="OrthoDB" id="9813137at2"/>
<comment type="cofactor">
    <cofactor evidence="1 12">
        <name>[4Fe-4S] cluster</name>
        <dbReference type="ChEBI" id="CHEBI:49883"/>
    </cofactor>
</comment>
<evidence type="ECO:0000256" key="5">
    <source>
        <dbReference type="ARBA" id="ARBA00022485"/>
    </source>
</evidence>
<dbReference type="InterPro" id="IPR002912">
    <property type="entry name" value="ACT_dom"/>
</dbReference>
<evidence type="ECO:0000256" key="10">
    <source>
        <dbReference type="ARBA" id="ARBA00049406"/>
    </source>
</evidence>
<dbReference type="PANTHER" id="PTHR30182">
    <property type="entry name" value="L-SERINE DEHYDRATASE"/>
    <property type="match status" value="1"/>
</dbReference>
<dbReference type="GO" id="GO:0051539">
    <property type="term" value="F:4 iron, 4 sulfur cluster binding"/>
    <property type="evidence" value="ECO:0007669"/>
    <property type="project" value="UniProtKB-UniRule"/>
</dbReference>
<dbReference type="GO" id="GO:0003941">
    <property type="term" value="F:L-serine ammonia-lyase activity"/>
    <property type="evidence" value="ECO:0007669"/>
    <property type="project" value="UniProtKB-UniRule"/>
</dbReference>
<evidence type="ECO:0000256" key="8">
    <source>
        <dbReference type="ARBA" id="ARBA00023014"/>
    </source>
</evidence>
<dbReference type="GO" id="GO:0006094">
    <property type="term" value="P:gluconeogenesis"/>
    <property type="evidence" value="ECO:0007669"/>
    <property type="project" value="UniProtKB-UniRule"/>
</dbReference>
<comment type="caution">
    <text evidence="14">The sequence shown here is derived from an EMBL/GenBank/DDBJ whole genome shotgun (WGS) entry which is preliminary data.</text>
</comment>
<dbReference type="EMBL" id="MEHA01000013">
    <property type="protein sequence ID" value="ODR49428.1"/>
    <property type="molecule type" value="Genomic_DNA"/>
</dbReference>
<protein>
    <recommendedName>
        <fullName evidence="11">L-serine deaminase</fullName>
    </recommendedName>
</protein>
<evidence type="ECO:0000256" key="2">
    <source>
        <dbReference type="ARBA" id="ARBA00004742"/>
    </source>
</evidence>
<dbReference type="PANTHER" id="PTHR30182:SF12">
    <property type="entry name" value="L-SERINE DEHYDRATASE, BETA CHAIN-RELATED"/>
    <property type="match status" value="1"/>
</dbReference>
<keyword evidence="19" id="KW-1185">Reference proteome</keyword>
<comment type="catalytic activity">
    <reaction evidence="10 11 12">
        <text>L-serine = pyruvate + NH4(+)</text>
        <dbReference type="Rhea" id="RHEA:19169"/>
        <dbReference type="ChEBI" id="CHEBI:15361"/>
        <dbReference type="ChEBI" id="CHEBI:28938"/>
        <dbReference type="ChEBI" id="CHEBI:33384"/>
        <dbReference type="EC" id="4.3.1.17"/>
    </reaction>
</comment>
<feature type="domain" description="ACT" evidence="13">
    <location>
        <begin position="149"/>
        <end position="221"/>
    </location>
</feature>
<dbReference type="CDD" id="cd04903">
    <property type="entry name" value="ACT_LSD"/>
    <property type="match status" value="1"/>
</dbReference>
<dbReference type="GO" id="GO:0046872">
    <property type="term" value="F:metal ion binding"/>
    <property type="evidence" value="ECO:0007669"/>
    <property type="project" value="UniProtKB-UniRule"/>
</dbReference>
<dbReference type="SUPFAM" id="SSF55021">
    <property type="entry name" value="ACT-like"/>
    <property type="match status" value="1"/>
</dbReference>
<dbReference type="Proteomes" id="UP000094067">
    <property type="component" value="Unassembled WGS sequence"/>
</dbReference>
<dbReference type="RefSeq" id="WP_069153522.1">
    <property type="nucleotide sequence ID" value="NZ_DAWDRA010000102.1"/>
</dbReference>
<dbReference type="Proteomes" id="UP000094271">
    <property type="component" value="Unassembled WGS sequence"/>
</dbReference>
<evidence type="ECO:0000313" key="17">
    <source>
        <dbReference type="Proteomes" id="UP000094067"/>
    </source>
</evidence>
<evidence type="ECO:0000256" key="9">
    <source>
        <dbReference type="ARBA" id="ARBA00023239"/>
    </source>
</evidence>
<dbReference type="InterPro" id="IPR029009">
    <property type="entry name" value="ASB_dom_sf"/>
</dbReference>
<dbReference type="PATRIC" id="fig|1432052.4.peg.3881"/>
<evidence type="ECO:0000313" key="16">
    <source>
        <dbReference type="EMBL" id="ODR49428.1"/>
    </source>
</evidence>
<comment type="similarity">
    <text evidence="3 11 12">Belongs to the iron-sulfur dependent L-serine dehydratase family.</text>
</comment>
<evidence type="ECO:0000256" key="7">
    <source>
        <dbReference type="ARBA" id="ARBA00023004"/>
    </source>
</evidence>
<evidence type="ECO:0000256" key="6">
    <source>
        <dbReference type="ARBA" id="ARBA00022723"/>
    </source>
</evidence>
<dbReference type="InterPro" id="IPR005131">
    <property type="entry name" value="Ser_deHydtase_bsu"/>
</dbReference>
<dbReference type="InterPro" id="IPR051318">
    <property type="entry name" value="Fe-S_L-Ser"/>
</dbReference>
<dbReference type="Gene3D" id="3.30.70.260">
    <property type="match status" value="1"/>
</dbReference>
<comment type="pathway">
    <text evidence="2 11">Carbohydrate biosynthesis; gluconeogenesis.</text>
</comment>
<dbReference type="Gene3D" id="3.30.1330.90">
    <property type="entry name" value="D-3-phosphoglycerate dehydrogenase, domain 3"/>
    <property type="match status" value="1"/>
</dbReference>
<name>A0A1E3AFS4_9FIRM</name>
<evidence type="ECO:0000256" key="11">
    <source>
        <dbReference type="PIRNR" id="PIRNR036692"/>
    </source>
</evidence>
<dbReference type="PROSITE" id="PS51671">
    <property type="entry name" value="ACT"/>
    <property type="match status" value="1"/>
</dbReference>
<keyword evidence="7 11" id="KW-0408">Iron</keyword>
<evidence type="ECO:0000256" key="1">
    <source>
        <dbReference type="ARBA" id="ARBA00001966"/>
    </source>
</evidence>
<keyword evidence="4 11" id="KW-0312">Gluconeogenesis</keyword>
<evidence type="ECO:0000313" key="18">
    <source>
        <dbReference type="Proteomes" id="UP000094271"/>
    </source>
</evidence>
<keyword evidence="8 11" id="KW-0411">Iron-sulfur</keyword>
<sequence>MKHYGVFDMIGPVMVGPSSSHTAGAARLGLFARHLCGEEIKKAVFYMHGSFAETYAGHGTDKALLAGIQGIRYDDERLKGAYELAEQKGIQAEFIPADLGEVHPNTVHMELTTESGSVFTMTGSSIGGGSICITEIDGVEVQFSGERPILATRHTDEPGVIAGITAILYAYRINIGNMQVNRTEDGKTACMYMELDGELPEHLKNALERVYGVKQVLLLNPGDIG</sequence>
<evidence type="ECO:0000259" key="13">
    <source>
        <dbReference type="PROSITE" id="PS51671"/>
    </source>
</evidence>
<evidence type="ECO:0000256" key="3">
    <source>
        <dbReference type="ARBA" id="ARBA00008636"/>
    </source>
</evidence>
<proteinExistence type="inferred from homology"/>
<dbReference type="EMBL" id="MEHD01000043">
    <property type="protein sequence ID" value="ODR48328.1"/>
    <property type="molecule type" value="Genomic_DNA"/>
</dbReference>
<dbReference type="AlphaFoldDB" id="A0A1E3AFS4"/>